<dbReference type="PANTHER" id="PTHR24359">
    <property type="entry name" value="SERINE/THREONINE-PROTEIN KINASE SBK1"/>
    <property type="match status" value="1"/>
</dbReference>
<feature type="compositionally biased region" description="Low complexity" evidence="1">
    <location>
        <begin position="739"/>
        <end position="749"/>
    </location>
</feature>
<feature type="transmembrane region" description="Helical" evidence="2">
    <location>
        <begin position="1190"/>
        <end position="1209"/>
    </location>
</feature>
<evidence type="ECO:0000256" key="1">
    <source>
        <dbReference type="SAM" id="MobiDB-lite"/>
    </source>
</evidence>
<accession>A0ABR1S5R1</accession>
<organism evidence="4 5">
    <name type="scientific">Apiospora marii</name>
    <dbReference type="NCBI Taxonomy" id="335849"/>
    <lineage>
        <taxon>Eukaryota</taxon>
        <taxon>Fungi</taxon>
        <taxon>Dikarya</taxon>
        <taxon>Ascomycota</taxon>
        <taxon>Pezizomycotina</taxon>
        <taxon>Sordariomycetes</taxon>
        <taxon>Xylariomycetidae</taxon>
        <taxon>Amphisphaeriales</taxon>
        <taxon>Apiosporaceae</taxon>
        <taxon>Apiospora</taxon>
    </lineage>
</organism>
<evidence type="ECO:0000259" key="3">
    <source>
        <dbReference type="PROSITE" id="PS50011"/>
    </source>
</evidence>
<feature type="region of interest" description="Disordered" evidence="1">
    <location>
        <begin position="1"/>
        <end position="42"/>
    </location>
</feature>
<evidence type="ECO:0000313" key="4">
    <source>
        <dbReference type="EMBL" id="KAK8026412.1"/>
    </source>
</evidence>
<keyword evidence="2" id="KW-0472">Membrane</keyword>
<feature type="region of interest" description="Disordered" evidence="1">
    <location>
        <begin position="644"/>
        <end position="683"/>
    </location>
</feature>
<feature type="compositionally biased region" description="Polar residues" evidence="1">
    <location>
        <begin position="1"/>
        <end position="38"/>
    </location>
</feature>
<comment type="caution">
    <text evidence="4">The sequence shown here is derived from an EMBL/GenBank/DDBJ whole genome shotgun (WGS) entry which is preliminary data.</text>
</comment>
<keyword evidence="5" id="KW-1185">Reference proteome</keyword>
<dbReference type="EMBL" id="JAQQWI010000007">
    <property type="protein sequence ID" value="KAK8026412.1"/>
    <property type="molecule type" value="Genomic_DNA"/>
</dbReference>
<feature type="compositionally biased region" description="Basic and acidic residues" evidence="1">
    <location>
        <begin position="752"/>
        <end position="767"/>
    </location>
</feature>
<feature type="transmembrane region" description="Helical" evidence="2">
    <location>
        <begin position="1155"/>
        <end position="1178"/>
    </location>
</feature>
<feature type="region of interest" description="Disordered" evidence="1">
    <location>
        <begin position="691"/>
        <end position="710"/>
    </location>
</feature>
<feature type="compositionally biased region" description="Polar residues" evidence="1">
    <location>
        <begin position="827"/>
        <end position="845"/>
    </location>
</feature>
<dbReference type="PANTHER" id="PTHR24359:SF1">
    <property type="entry name" value="INHIBITOR OF NUCLEAR FACTOR KAPPA-B KINASE EPSILON SUBUNIT HOMOLOG 1-RELATED"/>
    <property type="match status" value="1"/>
</dbReference>
<feature type="domain" description="Protein kinase" evidence="3">
    <location>
        <begin position="238"/>
        <end position="639"/>
    </location>
</feature>
<reference evidence="4 5" key="1">
    <citation type="submission" date="2023-01" db="EMBL/GenBank/DDBJ databases">
        <title>Analysis of 21 Apiospora genomes using comparative genomics revels a genus with tremendous synthesis potential of carbohydrate active enzymes and secondary metabolites.</title>
        <authorList>
            <person name="Sorensen T."/>
        </authorList>
    </citation>
    <scope>NUCLEOTIDE SEQUENCE [LARGE SCALE GENOMIC DNA]</scope>
    <source>
        <strain evidence="4 5">CBS 20057</strain>
    </source>
</reference>
<dbReference type="SUPFAM" id="SSF56112">
    <property type="entry name" value="Protein kinase-like (PK-like)"/>
    <property type="match status" value="1"/>
</dbReference>
<proteinExistence type="predicted"/>
<dbReference type="PROSITE" id="PS50011">
    <property type="entry name" value="PROTEIN_KINASE_DOM"/>
    <property type="match status" value="1"/>
</dbReference>
<dbReference type="InterPro" id="IPR000719">
    <property type="entry name" value="Prot_kinase_dom"/>
</dbReference>
<sequence>MMIRSPSHSTLSKPQNRSSPLESNSSTRSDTRGNQAVGNETLPVPGRISAFRHVWNTGSRLLARCFKDHQYCSPLGKKLRNALVPDPLDKHAFLPVTAISELLTEKSIRDELAIHPCADVSQNASRWAALIVSPSEASVTGARKIFGLLSLINRVDLIEAFICHEPRHCDDELPFKRQDLPLDDQPCKYESLRGVSHFVLDNVLHMQWWFLAPVFRKARAGIPVQNLSEDVTLPMSRSNEQPQPDTGHSGTVKKVMIHASHYTRDQEPNRVTDVDFTAATSDANGMMPCAIKQLHLADGAKYEGHYADACKKETENLLWLGEPPHPNLIELLFVYCHKGWCYLVFPWASGNLRDFWKKWPVPDWLGPQDHLVRWIFSQALGLVQALDLIYETEAGSAPSGQGAVAHATSGDLKPENILWFMGTSKLKDFPNLGLLKISDFAGTQFHRNVSKSRVIWTGVHTTNTYQAPEMMTAYMVGQSSDLWSLGCVLLEFMTWYILGWQGVDEFSIARSVDNDPLHAATDDNRTFIDRYEKRRRATWDKFSRNFSWPLDTFFYSLPRGASLKRSVHNVSPFPESVQCTLWVEIIFNLELQHLNLLYQDSRCSRFCAAFLKVIEECFLRIDKRNRVSTKEILSRFDTIRREGEEDAEYWTQPPKSPVRAKTNLSEQIPEESQLDNKSTASSPMEDYIVDRNHVTETRVGDTGQSANRLLPMTVMKEVADSSPPKQVPTTMPEGDKRASFSSSEPAVSSKYSADKYLHSSHNRKLETGTEEGEPEPILREKPEWGGDHKRTSMDGESSDPSSTAGKRDAVSTHISNVVEFNVDRMEANSTSTERNPSNDSSTQDVSPRDLYSDSCGKGPKALPELLDSMFGVFRSVFPEPRLTPGMSRIRWTCSCGQPLFDDFAELEPGSLVELQGSLEQRYHGPQTDQTIHNFGQNCIGGVLRIIRTIYDLIQRGAKGVARMWRHVEIELPSFTANTKQPPTPSTKPSQHLLMCIDNIDTWTGLHQECIGDVTDDCQLFKFLRRQYIKSQSSFSWLTSRTVRRISLTRFSTDANKIASVHSHHEYCRGGSCVCIPPIERIHGGEYECSPVPMDQPKYLPVIGPNELTHYFRRPHKAQPGDQRILRQLPKRMWGPLTAARNNSELGWGLHIEEGWHLITIIFLMVVPLVLGSLGFGIAWSVTKSDIQGGFAVAGIVLAMVPIAIGLVALRDQSR</sequence>
<feature type="region of interest" description="Disordered" evidence="1">
    <location>
        <begin position="718"/>
        <end position="856"/>
    </location>
</feature>
<dbReference type="Gene3D" id="1.10.510.10">
    <property type="entry name" value="Transferase(Phosphotransferase) domain 1"/>
    <property type="match status" value="1"/>
</dbReference>
<gene>
    <name evidence="4" type="ORF">PG991_003468</name>
</gene>
<dbReference type="Pfam" id="PF00069">
    <property type="entry name" value="Pkinase"/>
    <property type="match status" value="1"/>
</dbReference>
<evidence type="ECO:0000256" key="2">
    <source>
        <dbReference type="SAM" id="Phobius"/>
    </source>
</evidence>
<keyword evidence="2" id="KW-1133">Transmembrane helix</keyword>
<feature type="compositionally biased region" description="Polar residues" evidence="1">
    <location>
        <begin position="794"/>
        <end position="804"/>
    </location>
</feature>
<protein>
    <submittedName>
        <fullName evidence="4">Cyclin-dependent kinase-like 4</fullName>
    </submittedName>
</protein>
<dbReference type="SMART" id="SM00220">
    <property type="entry name" value="S_TKc"/>
    <property type="match status" value="1"/>
</dbReference>
<dbReference type="Proteomes" id="UP001396898">
    <property type="component" value="Unassembled WGS sequence"/>
</dbReference>
<keyword evidence="2" id="KW-0812">Transmembrane</keyword>
<feature type="compositionally biased region" description="Basic and acidic residues" evidence="1">
    <location>
        <begin position="776"/>
        <end position="793"/>
    </location>
</feature>
<name>A0ABR1S5R1_9PEZI</name>
<dbReference type="InterPro" id="IPR011009">
    <property type="entry name" value="Kinase-like_dom_sf"/>
</dbReference>
<evidence type="ECO:0000313" key="5">
    <source>
        <dbReference type="Proteomes" id="UP001396898"/>
    </source>
</evidence>